<dbReference type="Proteomes" id="UP000188276">
    <property type="component" value="Unassembled WGS sequence"/>
</dbReference>
<dbReference type="CDD" id="cd00090">
    <property type="entry name" value="HTH_ARSR"/>
    <property type="match status" value="1"/>
</dbReference>
<reference evidence="2" key="1">
    <citation type="submission" date="2017-02" db="EMBL/GenBank/DDBJ databases">
        <authorList>
            <person name="Rodrigo-Torres L."/>
            <person name="Arahal R.D."/>
            <person name="Lucena T."/>
        </authorList>
    </citation>
    <scope>NUCLEOTIDE SEQUENCE [LARGE SCALE GENOMIC DNA]</scope>
    <source>
        <strain evidence="2">CECT 7878</strain>
    </source>
</reference>
<dbReference type="RefSeq" id="WP_077334408.1">
    <property type="nucleotide sequence ID" value="NZ_FULE01000016.1"/>
</dbReference>
<dbReference type="GO" id="GO:0006355">
    <property type="term" value="P:regulation of DNA-templated transcription"/>
    <property type="evidence" value="ECO:0007669"/>
    <property type="project" value="UniProtKB-ARBA"/>
</dbReference>
<dbReference type="OrthoDB" id="6399123at2"/>
<dbReference type="AlphaFoldDB" id="A0A1R4LFP0"/>
<evidence type="ECO:0000313" key="2">
    <source>
        <dbReference type="Proteomes" id="UP000188276"/>
    </source>
</evidence>
<evidence type="ECO:0008006" key="3">
    <source>
        <dbReference type="Google" id="ProtNLM"/>
    </source>
</evidence>
<sequence>MTDELNIKSNTKYTTTREDGQECLVDLKVNEETSEYTASQKSALFYAFNRENYKNKVLLAREEPLANSILEFLISEMDNTNAICISMATLEKLFKLSRQTLSKHIKTLEKRNFIEIFKNGNMNVYAINAFFVWTQGDKNLWKAKFKATMYLNFDEQSSQIKKIFKRNNNKVIGEK</sequence>
<dbReference type="EMBL" id="FULE01000016">
    <property type="protein sequence ID" value="SJN55388.1"/>
    <property type="molecule type" value="Genomic_DNA"/>
</dbReference>
<accession>A0A1R4LFP0</accession>
<dbReference type="SUPFAM" id="SSF46785">
    <property type="entry name" value="Winged helix' DNA-binding domain"/>
    <property type="match status" value="1"/>
</dbReference>
<proteinExistence type="predicted"/>
<gene>
    <name evidence="1" type="ORF">VR7878_01222</name>
</gene>
<dbReference type="InterPro" id="IPR036388">
    <property type="entry name" value="WH-like_DNA-bd_sf"/>
</dbReference>
<name>A0A1R4LFP0_VIBR1</name>
<keyword evidence="2" id="KW-1185">Reference proteome</keyword>
<dbReference type="InterPro" id="IPR011991">
    <property type="entry name" value="ArsR-like_HTH"/>
</dbReference>
<protein>
    <recommendedName>
        <fullName evidence="3">Plasmid replication protein RepL domain-containing protein</fullName>
    </recommendedName>
</protein>
<dbReference type="Gene3D" id="1.10.10.10">
    <property type="entry name" value="Winged helix-like DNA-binding domain superfamily/Winged helix DNA-binding domain"/>
    <property type="match status" value="1"/>
</dbReference>
<organism evidence="1 2">
    <name type="scientific">Vibrio ruber (strain DSM 16370 / JCM 11486 / BCRC 17186 / CECT 7878 / LMG 23124 / VR1)</name>
    <dbReference type="NCBI Taxonomy" id="1123498"/>
    <lineage>
        <taxon>Bacteria</taxon>
        <taxon>Pseudomonadati</taxon>
        <taxon>Pseudomonadota</taxon>
        <taxon>Gammaproteobacteria</taxon>
        <taxon>Vibrionales</taxon>
        <taxon>Vibrionaceae</taxon>
        <taxon>Vibrio</taxon>
    </lineage>
</organism>
<dbReference type="STRING" id="1123498.VR7878_01222"/>
<evidence type="ECO:0000313" key="1">
    <source>
        <dbReference type="EMBL" id="SJN55388.1"/>
    </source>
</evidence>
<dbReference type="InterPro" id="IPR036390">
    <property type="entry name" value="WH_DNA-bd_sf"/>
</dbReference>